<comment type="similarity">
    <text evidence="2">Belongs to the bacterial solute-binding protein 8 family.</text>
</comment>
<keyword evidence="4" id="KW-0406">Ion transport</keyword>
<protein>
    <submittedName>
        <fullName evidence="7">ABC transporter substrate-binding protein</fullName>
    </submittedName>
</protein>
<keyword evidence="5" id="KW-0732">Signal</keyword>
<evidence type="ECO:0000256" key="1">
    <source>
        <dbReference type="ARBA" id="ARBA00004196"/>
    </source>
</evidence>
<gene>
    <name evidence="7" type="ORF">HOP59_21180</name>
</gene>
<keyword evidence="4" id="KW-0410">Iron transport</keyword>
<proteinExistence type="inferred from homology"/>
<keyword evidence="3" id="KW-0813">Transport</keyword>
<evidence type="ECO:0000256" key="3">
    <source>
        <dbReference type="ARBA" id="ARBA00022448"/>
    </source>
</evidence>
<dbReference type="InterPro" id="IPR051313">
    <property type="entry name" value="Bact_iron-sidero_bind"/>
</dbReference>
<comment type="caution">
    <text evidence="7">The sequence shown here is derived from an EMBL/GenBank/DDBJ whole genome shotgun (WGS) entry which is preliminary data.</text>
</comment>
<dbReference type="Pfam" id="PF01497">
    <property type="entry name" value="Peripla_BP_2"/>
    <property type="match status" value="1"/>
</dbReference>
<comment type="subcellular location">
    <subcellularLocation>
        <location evidence="1">Cell envelope</location>
    </subcellularLocation>
</comment>
<dbReference type="PRINTS" id="PR01715">
    <property type="entry name" value="FERRIBNDNGPP"/>
</dbReference>
<dbReference type="Proteomes" id="UP001320272">
    <property type="component" value="Unassembled WGS sequence"/>
</dbReference>
<dbReference type="InterPro" id="IPR002491">
    <property type="entry name" value="ABC_transptr_periplasmic_BD"/>
</dbReference>
<name>A0ABS9AYH0_9GAMM</name>
<accession>A0ABS9AYH0</accession>
<evidence type="ECO:0000256" key="2">
    <source>
        <dbReference type="ARBA" id="ARBA00008814"/>
    </source>
</evidence>
<evidence type="ECO:0000313" key="7">
    <source>
        <dbReference type="EMBL" id="MCE8026647.1"/>
    </source>
</evidence>
<sequence>MGVTPVALTEPETQHFAPSQATQAINLGMLMQPNLELLDQASPELILTSPSFMHAASRFPAATVERLTPYSPDDEANSWQRMTRFTRNLGHLIGEDPRAEQLIQEAEAHLYSLRARLSGQQTPPLLVVRLMDHHHARVFGQNSLFHGALEELGLTNAWQGPDNHWGMTLVTIDELMNIDARLVILESPYATSAIREQFTANGIWQHLPSIRRGDAIYLPATFSHFGALPSAYHFADILVDALTTP</sequence>
<dbReference type="PROSITE" id="PS50983">
    <property type="entry name" value="FE_B12_PBP"/>
    <property type="match status" value="1"/>
</dbReference>
<feature type="domain" description="Fe/B12 periplasmic-binding" evidence="6">
    <location>
        <begin position="1"/>
        <end position="245"/>
    </location>
</feature>
<evidence type="ECO:0000313" key="8">
    <source>
        <dbReference type="Proteomes" id="UP001320272"/>
    </source>
</evidence>
<dbReference type="EMBL" id="JABFTV010000013">
    <property type="protein sequence ID" value="MCE8026647.1"/>
    <property type="molecule type" value="Genomic_DNA"/>
</dbReference>
<dbReference type="PANTHER" id="PTHR30532:SF1">
    <property type="entry name" value="IRON(3+)-HYDROXAMATE-BINDING PROTEIN FHUD"/>
    <property type="match status" value="1"/>
</dbReference>
<evidence type="ECO:0000256" key="4">
    <source>
        <dbReference type="ARBA" id="ARBA00022496"/>
    </source>
</evidence>
<keyword evidence="8" id="KW-1185">Reference proteome</keyword>
<dbReference type="Gene3D" id="3.40.50.1980">
    <property type="entry name" value="Nitrogenase molybdenum iron protein domain"/>
    <property type="match status" value="1"/>
</dbReference>
<keyword evidence="4" id="KW-0408">Iron</keyword>
<organism evidence="7 8">
    <name type="scientific">Billgrantia aerodenitrificans</name>
    <dbReference type="NCBI Taxonomy" id="2733483"/>
    <lineage>
        <taxon>Bacteria</taxon>
        <taxon>Pseudomonadati</taxon>
        <taxon>Pseudomonadota</taxon>
        <taxon>Gammaproteobacteria</taxon>
        <taxon>Oceanospirillales</taxon>
        <taxon>Halomonadaceae</taxon>
        <taxon>Billgrantia</taxon>
    </lineage>
</organism>
<dbReference type="PANTHER" id="PTHR30532">
    <property type="entry name" value="IRON III DICITRATE-BINDING PERIPLASMIC PROTEIN"/>
    <property type="match status" value="1"/>
</dbReference>
<dbReference type="SUPFAM" id="SSF53807">
    <property type="entry name" value="Helical backbone' metal receptor"/>
    <property type="match status" value="1"/>
</dbReference>
<evidence type="ECO:0000259" key="6">
    <source>
        <dbReference type="PROSITE" id="PS50983"/>
    </source>
</evidence>
<evidence type="ECO:0000256" key="5">
    <source>
        <dbReference type="ARBA" id="ARBA00022729"/>
    </source>
</evidence>
<reference evidence="7 8" key="1">
    <citation type="journal article" date="2021" name="Front. Microbiol.">
        <title>Aerobic Denitrification and Heterotrophic Sulfur Oxidation in the Genus Halomonas Revealed by Six Novel Species Characterizations and Genome-Based Analysis.</title>
        <authorList>
            <person name="Wang L."/>
            <person name="Shao Z."/>
        </authorList>
    </citation>
    <scope>NUCLEOTIDE SEQUENCE [LARGE SCALE GENOMIC DNA]</scope>
    <source>
        <strain evidence="7 8">MCCC 1A11058</strain>
    </source>
</reference>